<sequence>RPSEEQPTSYITSFQHSADPLEQELIHIDQDEDKVQLKLLKKKQTTLRGHLKRLKNAVINSRKYRKNKKRKIEEVLNKHPELAAELEATVIQRPGSGSPRLDESQPMLLKTIVDIVAPESCTDQRRRMGLLNSCKTLDDLRYELERRGNKFIIKC</sequence>
<dbReference type="Proteomes" id="UP000708208">
    <property type="component" value="Unassembled WGS sequence"/>
</dbReference>
<organism evidence="1 2">
    <name type="scientific">Allacma fusca</name>
    <dbReference type="NCBI Taxonomy" id="39272"/>
    <lineage>
        <taxon>Eukaryota</taxon>
        <taxon>Metazoa</taxon>
        <taxon>Ecdysozoa</taxon>
        <taxon>Arthropoda</taxon>
        <taxon>Hexapoda</taxon>
        <taxon>Collembola</taxon>
        <taxon>Symphypleona</taxon>
        <taxon>Sminthuridae</taxon>
        <taxon>Allacma</taxon>
    </lineage>
</organism>
<comment type="caution">
    <text evidence="1">The sequence shown here is derived from an EMBL/GenBank/DDBJ whole genome shotgun (WGS) entry which is preliminary data.</text>
</comment>
<dbReference type="PANTHER" id="PTHR46954">
    <property type="entry name" value="C2H2-TYPE DOMAIN-CONTAINING PROTEIN"/>
    <property type="match status" value="1"/>
</dbReference>
<dbReference type="OrthoDB" id="2433005at2759"/>
<protein>
    <submittedName>
        <fullName evidence="1">Uncharacterized protein</fullName>
    </submittedName>
</protein>
<feature type="non-terminal residue" evidence="1">
    <location>
        <position position="1"/>
    </location>
</feature>
<evidence type="ECO:0000313" key="1">
    <source>
        <dbReference type="EMBL" id="CAG7727005.1"/>
    </source>
</evidence>
<dbReference type="EMBL" id="CAJVCH010142920">
    <property type="protein sequence ID" value="CAG7727005.1"/>
    <property type="molecule type" value="Genomic_DNA"/>
</dbReference>
<reference evidence="1" key="1">
    <citation type="submission" date="2021-06" db="EMBL/GenBank/DDBJ databases">
        <authorList>
            <person name="Hodson N. C."/>
            <person name="Mongue J. A."/>
            <person name="Jaron S. K."/>
        </authorList>
    </citation>
    <scope>NUCLEOTIDE SEQUENCE</scope>
</reference>
<name>A0A8J2JUN8_9HEXA</name>
<evidence type="ECO:0000313" key="2">
    <source>
        <dbReference type="Proteomes" id="UP000708208"/>
    </source>
</evidence>
<proteinExistence type="predicted"/>
<gene>
    <name evidence="1" type="ORF">AFUS01_LOCUS15877</name>
</gene>
<dbReference type="AlphaFoldDB" id="A0A8J2JUN8"/>
<keyword evidence="2" id="KW-1185">Reference proteome</keyword>
<accession>A0A8J2JUN8</accession>
<dbReference type="PANTHER" id="PTHR46954:SF1">
    <property type="entry name" value="C2H2-TYPE DOMAIN-CONTAINING PROTEIN"/>
    <property type="match status" value="1"/>
</dbReference>